<accession>A0AAX4EXI2</accession>
<protein>
    <submittedName>
        <fullName evidence="1">DNA phosphorothioation-dependent restriction protein DptF</fullName>
    </submittedName>
</protein>
<proteinExistence type="predicted"/>
<gene>
    <name evidence="1" type="primary">dptF</name>
    <name evidence="1" type="ORF">RXA29_19590</name>
</gene>
<dbReference type="REBASE" id="768487">
    <property type="entry name" value="Dso5647DptFP"/>
</dbReference>
<name>A0AAX4EXI2_9GAMM</name>
<reference evidence="1" key="1">
    <citation type="submission" date="2023-10" db="EMBL/GenBank/DDBJ databases">
        <title>Clonality and diversity in the soft rot Dickeya solani phytopathogen.</title>
        <authorList>
            <person name="Pedron J."/>
            <person name="Van Gijsegem F."/>
            <person name="Portier P."/>
            <person name="Taghouti G."/>
        </authorList>
    </citation>
    <scope>NUCLEOTIDE SEQUENCE</scope>
    <source>
        <strain evidence="1">CFBP5647</strain>
    </source>
</reference>
<organism evidence="1 2">
    <name type="scientific">Dickeya solani</name>
    <dbReference type="NCBI Taxonomy" id="1089444"/>
    <lineage>
        <taxon>Bacteria</taxon>
        <taxon>Pseudomonadati</taxon>
        <taxon>Pseudomonadota</taxon>
        <taxon>Gammaproteobacteria</taxon>
        <taxon>Enterobacterales</taxon>
        <taxon>Pectobacteriaceae</taxon>
        <taxon>Dickeya</taxon>
    </lineage>
</organism>
<dbReference type="InterPro" id="IPR017647">
    <property type="entry name" value="Dnd_assoc_3"/>
</dbReference>
<dbReference type="EMBL" id="CP136339">
    <property type="protein sequence ID" value="WOA52057.1"/>
    <property type="molecule type" value="Genomic_DNA"/>
</dbReference>
<dbReference type="Proteomes" id="UP001304423">
    <property type="component" value="Chromosome"/>
</dbReference>
<dbReference type="NCBIfam" id="TIGR03238">
    <property type="entry name" value="dnd_assoc_3"/>
    <property type="match status" value="1"/>
</dbReference>
<dbReference type="RefSeq" id="WP_316392529.1">
    <property type="nucleotide sequence ID" value="NZ_CP136339.1"/>
</dbReference>
<evidence type="ECO:0000313" key="1">
    <source>
        <dbReference type="EMBL" id="WOA52057.1"/>
    </source>
</evidence>
<dbReference type="AlphaFoldDB" id="A0AAX4EXI2"/>
<sequence>MSAITLRKALSVLAKSSSFSVTTVTHRQRDEFDQLKEQLFVKQEIETDLQRYLDVAKPGEIIFLCGSSGDGKSEILTRCKSDPRYQQRFSFHLDATHSFAPRQSAIDALNDLFGNNDQQSHPLLIGINTGMLANFAREGSESHKTIRAAIDSFLSKQQEGSSPYRVGNCCFFDFEHYPKFQFNEKKQYSSFIKSLLNNLTRDDDGNLFRFIFRRDESINPELKEVVNFKLLSMPGVQDVLITQLFKARLMKDQFVTTRTLLDFFHHLLMGPDYLFDNLFTGSENDLIKKVSDFDPARLHTYEIDQFILHYELGLIDSELDDFLDALAPLHIKFDRQRAKPGDAASLIRLFWLLQYELQEKDYHRRFSVFFNESLFERYSEIWHLHKNYTADPEQKKSLNRFYTSELIAGIQRYANRKAPELSMQKEEFFLGEFGEVKLTAPVEVKPDWDAIRNKHTAHPTGFDIYLKVGRHSLPPIHIGLNLFELLHKLNNGYRPNKYDKNAIVLLDELVELITEQAKSSSDIKFYDGRSKVYRAKADDDIISISCMEG</sequence>
<evidence type="ECO:0000313" key="2">
    <source>
        <dbReference type="Proteomes" id="UP001304423"/>
    </source>
</evidence>